<evidence type="ECO:0000313" key="2">
    <source>
        <dbReference type="Proteomes" id="UP001196413"/>
    </source>
</evidence>
<name>A0AAD5R5E9_PARTN</name>
<dbReference type="Proteomes" id="UP001196413">
    <property type="component" value="Unassembled WGS sequence"/>
</dbReference>
<dbReference type="AlphaFoldDB" id="A0AAD5R5E9"/>
<sequence length="115" mass="13069">MSLTKNVNSERLFATLAKVRWTERLGIQAVKNHGLSSSTAILFCNCIQGLSSTSSKLPAIRLEEHFGHFWRTPQAKIEPIHEVCKDLWADEHEEKNQTLEVLVHKVNRDDGSCEI</sequence>
<organism evidence="1 2">
    <name type="scientific">Parelaphostrongylus tenuis</name>
    <name type="common">Meningeal worm</name>
    <dbReference type="NCBI Taxonomy" id="148309"/>
    <lineage>
        <taxon>Eukaryota</taxon>
        <taxon>Metazoa</taxon>
        <taxon>Ecdysozoa</taxon>
        <taxon>Nematoda</taxon>
        <taxon>Chromadorea</taxon>
        <taxon>Rhabditida</taxon>
        <taxon>Rhabditina</taxon>
        <taxon>Rhabditomorpha</taxon>
        <taxon>Strongyloidea</taxon>
        <taxon>Metastrongylidae</taxon>
        <taxon>Parelaphostrongylus</taxon>
    </lineage>
</organism>
<gene>
    <name evidence="1" type="ORF">KIN20_031419</name>
</gene>
<proteinExistence type="predicted"/>
<keyword evidence="2" id="KW-1185">Reference proteome</keyword>
<evidence type="ECO:0000313" key="1">
    <source>
        <dbReference type="EMBL" id="KAJ1369840.1"/>
    </source>
</evidence>
<comment type="caution">
    <text evidence="1">The sequence shown here is derived from an EMBL/GenBank/DDBJ whole genome shotgun (WGS) entry which is preliminary data.</text>
</comment>
<dbReference type="EMBL" id="JAHQIW010006687">
    <property type="protein sequence ID" value="KAJ1369840.1"/>
    <property type="molecule type" value="Genomic_DNA"/>
</dbReference>
<accession>A0AAD5R5E9</accession>
<protein>
    <submittedName>
        <fullName evidence="1">Uncharacterized protein</fullName>
    </submittedName>
</protein>
<reference evidence="1" key="1">
    <citation type="submission" date="2021-06" db="EMBL/GenBank/DDBJ databases">
        <title>Parelaphostrongylus tenuis whole genome reference sequence.</title>
        <authorList>
            <person name="Garwood T.J."/>
            <person name="Larsen P.A."/>
            <person name="Fountain-Jones N.M."/>
            <person name="Garbe J.R."/>
            <person name="Macchietto M.G."/>
            <person name="Kania S.A."/>
            <person name="Gerhold R.W."/>
            <person name="Richards J.E."/>
            <person name="Wolf T.M."/>
        </authorList>
    </citation>
    <scope>NUCLEOTIDE SEQUENCE</scope>
    <source>
        <strain evidence="1">MNPRO001-30</strain>
        <tissue evidence="1">Meninges</tissue>
    </source>
</reference>